<sequence length="306" mass="35578">MRLKIAIDNPVLLRKPLSLLISLRKICVFRFTESQLIIISSALNEPQVWTKLDSSLFQIYEVESTRNNVIPFEINIEPLYQVLKNYEKSTVTSNLSIRLQRRSPTDTQSTEPRNKAAASLALFYTEQMSLVSTVSHSFNIPVRLLRVDSDQRIQEPTIDEMKIAMKLPNRLSPLFRRIERYKMSDSLTIVGNKLGKLKFVIDEGERKVEIQWKGRLEVSLGDEEDPHEMDSLRSEDLGLIKPISLRVKLRYWNIGCRLIELCDAMSLIIHDTGCILHCYIDQEQKCDITYYIRGHYEENEGERQET</sequence>
<dbReference type="STRING" id="13370.A0A448YLR6"/>
<dbReference type="GO" id="GO:0030896">
    <property type="term" value="C:checkpoint clamp complex"/>
    <property type="evidence" value="ECO:0007669"/>
    <property type="project" value="InterPro"/>
</dbReference>
<keyword evidence="4" id="KW-1185">Reference proteome</keyword>
<comment type="subcellular location">
    <subcellularLocation>
        <location evidence="1">Nucleus</location>
    </subcellularLocation>
</comment>
<dbReference type="OrthoDB" id="419537at2759"/>
<dbReference type="GO" id="GO:0006289">
    <property type="term" value="P:nucleotide-excision repair"/>
    <property type="evidence" value="ECO:0007669"/>
    <property type="project" value="TreeGrafter"/>
</dbReference>
<proteinExistence type="predicted"/>
<reference evidence="3 4" key="1">
    <citation type="submission" date="2018-12" db="EMBL/GenBank/DDBJ databases">
        <authorList>
            <person name="Tiukova I."/>
            <person name="Dainat J."/>
        </authorList>
    </citation>
    <scope>NUCLEOTIDE SEQUENCE [LARGE SCALE GENOMIC DNA]</scope>
</reference>
<dbReference type="PANTHER" id="PTHR12900:SF0">
    <property type="entry name" value="CHECKPOINT PROTEIN"/>
    <property type="match status" value="1"/>
</dbReference>
<dbReference type="InterPro" id="IPR007150">
    <property type="entry name" value="HUS1/Mec3"/>
</dbReference>
<dbReference type="FunCoup" id="A0A448YLR6">
    <property type="interactions" value="174"/>
</dbReference>
<dbReference type="GO" id="GO:0035861">
    <property type="term" value="C:site of double-strand break"/>
    <property type="evidence" value="ECO:0007669"/>
    <property type="project" value="TreeGrafter"/>
</dbReference>
<evidence type="ECO:0000256" key="2">
    <source>
        <dbReference type="ARBA" id="ARBA00023242"/>
    </source>
</evidence>
<keyword evidence="2" id="KW-0539">Nucleus</keyword>
<evidence type="ECO:0000313" key="4">
    <source>
        <dbReference type="Proteomes" id="UP000290900"/>
    </source>
</evidence>
<dbReference type="InParanoid" id="A0A448YLR6"/>
<dbReference type="AlphaFoldDB" id="A0A448YLR6"/>
<name>A0A448YLR6_BRENA</name>
<evidence type="ECO:0000256" key="1">
    <source>
        <dbReference type="ARBA" id="ARBA00004123"/>
    </source>
</evidence>
<evidence type="ECO:0000313" key="3">
    <source>
        <dbReference type="EMBL" id="VEU21826.1"/>
    </source>
</evidence>
<dbReference type="GO" id="GO:0031573">
    <property type="term" value="P:mitotic intra-S DNA damage checkpoint signaling"/>
    <property type="evidence" value="ECO:0007669"/>
    <property type="project" value="TreeGrafter"/>
</dbReference>
<organism evidence="3 4">
    <name type="scientific">Brettanomyces naardenensis</name>
    <name type="common">Yeast</name>
    <dbReference type="NCBI Taxonomy" id="13370"/>
    <lineage>
        <taxon>Eukaryota</taxon>
        <taxon>Fungi</taxon>
        <taxon>Dikarya</taxon>
        <taxon>Ascomycota</taxon>
        <taxon>Saccharomycotina</taxon>
        <taxon>Pichiomycetes</taxon>
        <taxon>Pichiales</taxon>
        <taxon>Pichiaceae</taxon>
        <taxon>Brettanomyces</taxon>
    </lineage>
</organism>
<gene>
    <name evidence="3" type="ORF">BRENAR_LOCUS2558</name>
</gene>
<dbReference type="GO" id="GO:0000724">
    <property type="term" value="P:double-strand break repair via homologous recombination"/>
    <property type="evidence" value="ECO:0007669"/>
    <property type="project" value="TreeGrafter"/>
</dbReference>
<dbReference type="Proteomes" id="UP000290900">
    <property type="component" value="Unassembled WGS sequence"/>
</dbReference>
<dbReference type="Gene3D" id="3.70.10.10">
    <property type="match status" value="1"/>
</dbReference>
<protein>
    <submittedName>
        <fullName evidence="3">DEKNAAC102859</fullName>
    </submittedName>
</protein>
<accession>A0A448YLR6</accession>
<dbReference type="Pfam" id="PF04005">
    <property type="entry name" value="Hus1"/>
    <property type="match status" value="1"/>
</dbReference>
<dbReference type="GO" id="GO:0000723">
    <property type="term" value="P:telomere maintenance"/>
    <property type="evidence" value="ECO:0007669"/>
    <property type="project" value="TreeGrafter"/>
</dbReference>
<dbReference type="GO" id="GO:0033314">
    <property type="term" value="P:mitotic DNA replication checkpoint signaling"/>
    <property type="evidence" value="ECO:0007669"/>
    <property type="project" value="TreeGrafter"/>
</dbReference>
<dbReference type="GO" id="GO:0044778">
    <property type="term" value="P:meiotic DNA integrity checkpoint signaling"/>
    <property type="evidence" value="ECO:0007669"/>
    <property type="project" value="TreeGrafter"/>
</dbReference>
<dbReference type="EMBL" id="CAACVR010000013">
    <property type="protein sequence ID" value="VEU21826.1"/>
    <property type="molecule type" value="Genomic_DNA"/>
</dbReference>
<dbReference type="PANTHER" id="PTHR12900">
    <property type="entry name" value="MITOTIC AND DNA DAMAGE CHECKPOINT PROTEIN HUS1"/>
    <property type="match status" value="1"/>
</dbReference>